<keyword evidence="1" id="KW-0479">Metal-binding</keyword>
<dbReference type="STRING" id="1434110.MSHOH_0926"/>
<dbReference type="Gene3D" id="3.40.800.10">
    <property type="entry name" value="Ureohydrolase domain"/>
    <property type="match status" value="1"/>
</dbReference>
<organism evidence="5 6">
    <name type="scientific">Methanosarcina horonobensis HB-1 = JCM 15518</name>
    <dbReference type="NCBI Taxonomy" id="1434110"/>
    <lineage>
        <taxon>Archaea</taxon>
        <taxon>Methanobacteriati</taxon>
        <taxon>Methanobacteriota</taxon>
        <taxon>Stenosarchaea group</taxon>
        <taxon>Methanomicrobia</taxon>
        <taxon>Methanosarcinales</taxon>
        <taxon>Methanosarcinaceae</taxon>
        <taxon>Methanosarcina</taxon>
    </lineage>
</organism>
<dbReference type="PANTHER" id="PTHR43782">
    <property type="entry name" value="ARGINASE"/>
    <property type="match status" value="1"/>
</dbReference>
<dbReference type="PROSITE" id="PS51409">
    <property type="entry name" value="ARGINASE_2"/>
    <property type="match status" value="1"/>
</dbReference>
<dbReference type="PATRIC" id="fig|1434110.4.peg.1153"/>
<sequence>MLQFSVIDAPSILGLKPTGVETLPEALKNAGLIQGLRAGYAGRVDAPPYKPERDRDTLLLNPYSIKEFSLRLAEKVADVRRKGRFPVVLGGDCSILIGCMLALRRSGKYGLFFIDGHADFYQPEAEPNGEVASMELAIVSGRGPNILTDIDGLKPLVRDEDIIAFGYRDTEEQKEHASQDIRETSINAFSLEQVRALGSDIAAQKALERLQKDQLNGFWIHLDADVLDNAIMPAVDYPLPDGGLQWDELSALLRALMTSGQAVGITITIFNPTLDPSGSIANQFTQSIIMGFS</sequence>
<evidence type="ECO:0000256" key="2">
    <source>
        <dbReference type="ARBA" id="ARBA00022801"/>
    </source>
</evidence>
<comment type="similarity">
    <text evidence="4">Belongs to the arginase family.</text>
</comment>
<keyword evidence="3" id="KW-0464">Manganese</keyword>
<evidence type="ECO:0000313" key="6">
    <source>
        <dbReference type="Proteomes" id="UP000033101"/>
    </source>
</evidence>
<dbReference type="Pfam" id="PF00491">
    <property type="entry name" value="Arginase"/>
    <property type="match status" value="1"/>
</dbReference>
<dbReference type="EMBL" id="CP009516">
    <property type="protein sequence ID" value="AKB77409.1"/>
    <property type="molecule type" value="Genomic_DNA"/>
</dbReference>
<evidence type="ECO:0000256" key="3">
    <source>
        <dbReference type="ARBA" id="ARBA00023211"/>
    </source>
</evidence>
<accession>A0A0E3S7N3</accession>
<dbReference type="GO" id="GO:0005737">
    <property type="term" value="C:cytoplasm"/>
    <property type="evidence" value="ECO:0007669"/>
    <property type="project" value="TreeGrafter"/>
</dbReference>
<dbReference type="CDD" id="cd09999">
    <property type="entry name" value="Arginase-like_1"/>
    <property type="match status" value="1"/>
</dbReference>
<evidence type="ECO:0000256" key="1">
    <source>
        <dbReference type="ARBA" id="ARBA00022723"/>
    </source>
</evidence>
<evidence type="ECO:0000256" key="4">
    <source>
        <dbReference type="PROSITE-ProRule" id="PRU00742"/>
    </source>
</evidence>
<dbReference type="RefSeq" id="WP_048137827.1">
    <property type="nucleotide sequence ID" value="NZ_BBCW01000012.1"/>
</dbReference>
<dbReference type="GO" id="GO:0004053">
    <property type="term" value="F:arginase activity"/>
    <property type="evidence" value="ECO:0007669"/>
    <property type="project" value="TreeGrafter"/>
</dbReference>
<dbReference type="OrthoDB" id="211870at2157"/>
<reference evidence="5 6" key="1">
    <citation type="submission" date="2014-07" db="EMBL/GenBank/DDBJ databases">
        <title>Methanogenic archaea and the global carbon cycle.</title>
        <authorList>
            <person name="Henriksen J.R."/>
            <person name="Luke J."/>
            <person name="Reinhart S."/>
            <person name="Benedict M.N."/>
            <person name="Youngblut N.D."/>
            <person name="Metcalf M.E."/>
            <person name="Whitaker R.J."/>
            <person name="Metcalf W.W."/>
        </authorList>
    </citation>
    <scope>NUCLEOTIDE SEQUENCE [LARGE SCALE GENOMIC DNA]</scope>
    <source>
        <strain evidence="5 6">HB-1</strain>
    </source>
</reference>
<keyword evidence="2" id="KW-0378">Hydrolase</keyword>
<dbReference type="SUPFAM" id="SSF52768">
    <property type="entry name" value="Arginase/deacetylase"/>
    <property type="match status" value="1"/>
</dbReference>
<dbReference type="PANTHER" id="PTHR43782:SF3">
    <property type="entry name" value="ARGINASE"/>
    <property type="match status" value="1"/>
</dbReference>
<proteinExistence type="inferred from homology"/>
<dbReference type="InterPro" id="IPR023696">
    <property type="entry name" value="Ureohydrolase_dom_sf"/>
</dbReference>
<dbReference type="Proteomes" id="UP000033101">
    <property type="component" value="Chromosome"/>
</dbReference>
<keyword evidence="6" id="KW-1185">Reference proteome</keyword>
<name>A0A0E3S7N3_9EURY</name>
<evidence type="ECO:0000313" key="5">
    <source>
        <dbReference type="EMBL" id="AKB77409.1"/>
    </source>
</evidence>
<gene>
    <name evidence="5" type="ORF">MSHOH_0926</name>
</gene>
<dbReference type="KEGG" id="mhor:MSHOH_0926"/>
<dbReference type="HOGENOM" id="CLU_039478_6_2_2"/>
<dbReference type="InterPro" id="IPR006035">
    <property type="entry name" value="Ureohydrolase"/>
</dbReference>
<dbReference type="GO" id="GO:0030145">
    <property type="term" value="F:manganese ion binding"/>
    <property type="evidence" value="ECO:0007669"/>
    <property type="project" value="TreeGrafter"/>
</dbReference>
<protein>
    <submittedName>
        <fullName evidence="5">Arginase/agmatinase/formiminoglutamase</fullName>
    </submittedName>
</protein>
<dbReference type="AlphaFoldDB" id="A0A0E3S7N3"/>
<dbReference type="GeneID" id="24830087"/>